<dbReference type="VEuPathDB" id="TriTrypDB:ECC02_012171"/>
<evidence type="ECO:0000313" key="2">
    <source>
        <dbReference type="EMBL" id="KAF5215153.1"/>
    </source>
</evidence>
<accession>A0A7J6XLQ5</accession>
<feature type="region of interest" description="Disordered" evidence="1">
    <location>
        <begin position="311"/>
        <end position="361"/>
    </location>
</feature>
<proteinExistence type="predicted"/>
<dbReference type="AlphaFoldDB" id="A0A7J6XLQ5"/>
<comment type="caution">
    <text evidence="2">The sequence shown here is derived from an EMBL/GenBank/DDBJ whole genome shotgun (WGS) entry which is preliminary data.</text>
</comment>
<name>A0A7J6XLQ5_TRYCR</name>
<feature type="compositionally biased region" description="Basic and acidic residues" evidence="1">
    <location>
        <begin position="311"/>
        <end position="333"/>
    </location>
</feature>
<sequence>MPVGPSCSTPSLLAVPRNHRKETAGRGGYRAHLRVATASNASLTVRSSGPRNRRPVRAWDPTDTALFDHSKTHLHDKAPQCRMHGSTQIRLLRVPRMRRVRGKRVRTPRREPIPGHRKQTFSPPNNSVSIPHIQCGINDEATVHRAFCGHFMDTPQTPANGIQIRRAAFDGNAQFAQHVGIFTHVQCRAIPLLLQRTTRIPAPTHRLRHPPAHPHAALGSQCGQRQLRAVAGTPNRCHPLIPRVAPRPVRLQRPPVPIVILLLHAINVVAVMVLPRCHRGSRRVHHHRQRPTTHTGSIPHHAAACHVRAGKPDSMGHRVRGDAGGEASVKQDGRAMFMAPATGRPSSSVAHGSAHTPPGAAATHCTMSELAAPAEQCSAGTVNRLQTLPVASDGATNGRSSGWTSRRSACSLTAAGTTSSATAFPCADDRAPFLQTNAPSNAFAVQHQVKPQCLLLSHGSVVGALMRTGTHRSLQTTLHTCNASCAPRGTSPTTPGDAHTPSARTASSRKQGYVRMRAGHPPAIHIAGIITSSSSSSTAGRGATWINRRMAYVEEKT</sequence>
<organism evidence="2 3">
    <name type="scientific">Trypanosoma cruzi</name>
    <dbReference type="NCBI Taxonomy" id="5693"/>
    <lineage>
        <taxon>Eukaryota</taxon>
        <taxon>Discoba</taxon>
        <taxon>Euglenozoa</taxon>
        <taxon>Kinetoplastea</taxon>
        <taxon>Metakinetoplastina</taxon>
        <taxon>Trypanosomatida</taxon>
        <taxon>Trypanosomatidae</taxon>
        <taxon>Trypanosoma</taxon>
        <taxon>Schizotrypanum</taxon>
    </lineage>
</organism>
<gene>
    <name evidence="2" type="ORF">ECC02_012171</name>
</gene>
<evidence type="ECO:0000256" key="1">
    <source>
        <dbReference type="SAM" id="MobiDB-lite"/>
    </source>
</evidence>
<feature type="compositionally biased region" description="Polar residues" evidence="1">
    <location>
        <begin position="1"/>
        <end position="11"/>
    </location>
</feature>
<protein>
    <submittedName>
        <fullName evidence="2">Uncharacterized protein</fullName>
    </submittedName>
</protein>
<evidence type="ECO:0000313" key="3">
    <source>
        <dbReference type="Proteomes" id="UP000583944"/>
    </source>
</evidence>
<feature type="region of interest" description="Disordered" evidence="1">
    <location>
        <begin position="1"/>
        <end position="27"/>
    </location>
</feature>
<reference evidence="2 3" key="1">
    <citation type="journal article" date="2019" name="Genome Biol. Evol.">
        <title>Nanopore Sequencing Significantly Improves Genome Assembly of the Protozoan Parasite Trypanosoma cruzi.</title>
        <authorList>
            <person name="Diaz-Viraque F."/>
            <person name="Pita S."/>
            <person name="Greif G."/>
            <person name="de Souza R.C.M."/>
            <person name="Iraola G."/>
            <person name="Robello C."/>
        </authorList>
    </citation>
    <scope>NUCLEOTIDE SEQUENCE [LARGE SCALE GENOMIC DNA]</scope>
    <source>
        <strain evidence="2 3">Berenice</strain>
    </source>
</reference>
<dbReference type="EMBL" id="JABDHM010000361">
    <property type="protein sequence ID" value="KAF5215153.1"/>
    <property type="molecule type" value="Genomic_DNA"/>
</dbReference>
<feature type="region of interest" description="Disordered" evidence="1">
    <location>
        <begin position="484"/>
        <end position="511"/>
    </location>
</feature>
<feature type="region of interest" description="Disordered" evidence="1">
    <location>
        <begin position="101"/>
        <end position="127"/>
    </location>
</feature>
<dbReference type="Proteomes" id="UP000583944">
    <property type="component" value="Unassembled WGS sequence"/>
</dbReference>